<dbReference type="Proteomes" id="UP000292362">
    <property type="component" value="Unassembled WGS sequence"/>
</dbReference>
<proteinExistence type="predicted"/>
<gene>
    <name evidence="1" type="ORF">CWI37_1054p0010</name>
</gene>
<name>A0A4Q9KZW0_9MICR</name>
<comment type="caution">
    <text evidence="1">The sequence shown here is derived from an EMBL/GenBank/DDBJ whole genome shotgun (WGS) entry which is preliminary data.</text>
</comment>
<dbReference type="AlphaFoldDB" id="A0A4Q9KZW0"/>
<accession>A0A4Q9KZW0</accession>
<evidence type="ECO:0000313" key="1">
    <source>
        <dbReference type="EMBL" id="TBU00286.1"/>
    </source>
</evidence>
<protein>
    <submittedName>
        <fullName evidence="1">Uncharacterized protein</fullName>
    </submittedName>
</protein>
<dbReference type="EMBL" id="PITJ01001054">
    <property type="protein sequence ID" value="TBU00286.1"/>
    <property type="molecule type" value="Genomic_DNA"/>
</dbReference>
<reference evidence="1 2" key="1">
    <citation type="submission" date="2017-12" db="EMBL/GenBank/DDBJ databases">
        <authorList>
            <person name="Pombert J.-F."/>
            <person name="Haag K.L."/>
            <person name="Ebert D."/>
        </authorList>
    </citation>
    <scope>NUCLEOTIDE SEQUENCE [LARGE SCALE GENOMIC DNA]</scope>
    <source>
        <strain evidence="1">FI-OER-3-3</strain>
    </source>
</reference>
<organism evidence="1 2">
    <name type="scientific">Hamiltosporidium tvaerminnensis</name>
    <dbReference type="NCBI Taxonomy" id="1176355"/>
    <lineage>
        <taxon>Eukaryota</taxon>
        <taxon>Fungi</taxon>
        <taxon>Fungi incertae sedis</taxon>
        <taxon>Microsporidia</taxon>
        <taxon>Dubosqiidae</taxon>
        <taxon>Hamiltosporidium</taxon>
    </lineage>
</organism>
<sequence>MNAYIEMESNLSEFKDILEKNILKTKIFCIKSKIVEFDDLLQREITENKNKKIFISLYDSICKFNCTYCNAYDHNVKIFLRLIKPEKYLYFENFSELTHKKNLKNDEYYIDFEKDIFLDENMLFEFIFKELFEIRNEEINKIRSSYKEKIRESRSILDLRTYIFKENRKDITQNLKYFIDLVIFDDFIRAEELLKNLKVEDEKLKILIDELLFYCLILRPNYTELINLLERIMTQIYCIHGRIRMIIILMIYLAEEHLYKEYLSTLYFFVNTFNYEGYELTKAILSYELSDVLLFNQTQIRKAIFFKYFSLNIFLQKHLDYSFFTDFILEKTIGDKSKNITVFHVLCFYFKKESRLLNIILRECHHIATINNNQSQVNSLIKSIFQINKFDLTLVEEFIDNKINIEIETNLIDLNEINYYSMFNGLKKSLKNEIFLNCFETLAVELRMDIEIIFMKYNHSIKNYEPKEVKYSKILENGIFKYQIQFPEEGNYKIHKFKIKYKNSWFYQIIDLTVHIERNRKFVYLETDFPKTSYCFEEINIKCKIITNFTEELYLDLNGQKINIFKENKERNSSYEDKITIYSVGLRCKYLDLGEHLLKLGVKDFFSQEILIRVVSSVILKPVFLKFLTDFFFILVKNISDKKIELNYLQIINPNYTIENIYLVNIKIDCTNFEEYFTEYFENKFSQNLNNNLLTNDSVHSIFENNTFDEFFYKNILNNIILEQIENKFMYCLNPNEEYIFCVKAKFFQCVKINETLEKNLSFLFKDIQPETYEYKNSCTGLIEHQIDLQKFIDLKNIFLKNYFNFINIPKFFLDFFPLFIDREIPICINFNENISVENFKECFYKFFLAIDTDKMKNSKFLFHESIMEYEKLKSFFMEKQEEACAFYMIFSNELYKNRKSEIFFAFFNFLPFKNMKVQISYTKNILLSCENTPFIVSKNSFTIKKYEIIPLVSGNIPISDLFIIYFEDKQLSKHKKYLLIKD</sequence>
<evidence type="ECO:0000313" key="2">
    <source>
        <dbReference type="Proteomes" id="UP000292362"/>
    </source>
</evidence>
<dbReference type="VEuPathDB" id="MicrosporidiaDB:CWI37_1054p0010"/>